<dbReference type="GO" id="GO:0008270">
    <property type="term" value="F:zinc ion binding"/>
    <property type="evidence" value="ECO:0007669"/>
    <property type="project" value="InterPro"/>
</dbReference>
<feature type="binding site" evidence="10 11">
    <location>
        <position position="585"/>
    </location>
    <ligand>
        <name>L-methionine</name>
        <dbReference type="ChEBI" id="CHEBI:57844"/>
    </ligand>
</feature>
<keyword evidence="5 10" id="KW-0028">Amino-acid biosynthesis</keyword>
<dbReference type="NCBIfam" id="NF003556">
    <property type="entry name" value="PRK05222.1"/>
    <property type="match status" value="1"/>
</dbReference>
<dbReference type="CDD" id="cd03311">
    <property type="entry name" value="CIMS_C_terminal_like"/>
    <property type="match status" value="1"/>
</dbReference>
<feature type="binding site" evidence="10 11">
    <location>
        <begin position="417"/>
        <end position="419"/>
    </location>
    <ligand>
        <name>L-homocysteine</name>
        <dbReference type="ChEBI" id="CHEBI:58199"/>
    </ligand>
</feature>
<dbReference type="PANTHER" id="PTHR30519">
    <property type="entry name" value="5-METHYLTETRAHYDROPTEROYLTRIGLUTAMATE--HOMOCYSTEINE METHYLTRANSFERASE"/>
    <property type="match status" value="1"/>
</dbReference>
<comment type="cofactor">
    <cofactor evidence="10">
        <name>Zn(2+)</name>
        <dbReference type="ChEBI" id="CHEBI:29105"/>
    </cofactor>
    <text evidence="10">Binds 1 zinc ion per subunit.</text>
</comment>
<dbReference type="AlphaFoldDB" id="A0A2W5N1F2"/>
<dbReference type="Gene3D" id="3.20.20.210">
    <property type="match status" value="2"/>
</dbReference>
<evidence type="ECO:0000256" key="9">
    <source>
        <dbReference type="ARBA" id="ARBA00023167"/>
    </source>
</evidence>
<comment type="caution">
    <text evidence="10">Lacks conserved residue(s) required for the propagation of feature annotation.</text>
</comment>
<evidence type="ECO:0000256" key="7">
    <source>
        <dbReference type="ARBA" id="ARBA00022723"/>
    </source>
</evidence>
<evidence type="ECO:0000256" key="12">
    <source>
        <dbReference type="PIRSR" id="PIRSR000382-2"/>
    </source>
</evidence>
<protein>
    <recommendedName>
        <fullName evidence="10">5-methyltetrahydropteroyltriglutamate--homocysteine methyltransferase</fullName>
        <ecNumber evidence="10">2.1.1.14</ecNumber>
    </recommendedName>
    <alternativeName>
        <fullName evidence="10">Cobalamin-independent methionine synthase</fullName>
    </alternativeName>
    <alternativeName>
        <fullName evidence="10">Methionine synthase, vitamin-B12 independent isozyme</fullName>
    </alternativeName>
</protein>
<dbReference type="InterPro" id="IPR013215">
    <property type="entry name" value="Cbl-indep_Met_Synth_N"/>
</dbReference>
<evidence type="ECO:0000259" key="15">
    <source>
        <dbReference type="Pfam" id="PF08267"/>
    </source>
</evidence>
<feature type="binding site" evidence="12">
    <location>
        <position position="712"/>
    </location>
    <ligand>
        <name>Zn(2+)</name>
        <dbReference type="ChEBI" id="CHEBI:29105"/>
        <label>1</label>
        <note>catalytic</note>
    </ligand>
</feature>
<proteinExistence type="inferred from homology"/>
<dbReference type="CDD" id="cd03312">
    <property type="entry name" value="CIMS_N_terminal_like"/>
    <property type="match status" value="1"/>
</dbReference>
<comment type="function">
    <text evidence="1 10">Catalyzes the transfer of a methyl group from 5-methyltetrahydrofolate to homocysteine resulting in methionine formation.</text>
</comment>
<feature type="binding site" evidence="10 11">
    <location>
        <position position="547"/>
    </location>
    <ligand>
        <name>5-methyltetrahydropteroyltri-L-glutamate</name>
        <dbReference type="ChEBI" id="CHEBI:58207"/>
    </ligand>
</feature>
<dbReference type="GO" id="GO:0003871">
    <property type="term" value="F:5-methyltetrahydropteroyltriglutamate-homocysteine S-methyltransferase activity"/>
    <property type="evidence" value="ECO:0007669"/>
    <property type="project" value="UniProtKB-UniRule"/>
</dbReference>
<dbReference type="HAMAP" id="MF_00172">
    <property type="entry name" value="Meth_synth"/>
    <property type="match status" value="1"/>
</dbReference>
<feature type="domain" description="Cobalamin-independent methionine synthase MetE C-terminal/archaeal" evidence="14">
    <location>
        <begin position="412"/>
        <end position="734"/>
    </location>
</feature>
<dbReference type="EMBL" id="QFQB01000026">
    <property type="protein sequence ID" value="PZQ46468.1"/>
    <property type="molecule type" value="Genomic_DNA"/>
</dbReference>
<name>A0A2W5N1F2_9BACT</name>
<evidence type="ECO:0000313" key="17">
    <source>
        <dbReference type="Proteomes" id="UP000249417"/>
    </source>
</evidence>
<feature type="domain" description="Cobalamin-independent methionine synthase MetE N-terminal" evidence="15">
    <location>
        <begin position="6"/>
        <end position="294"/>
    </location>
</feature>
<dbReference type="Pfam" id="PF01717">
    <property type="entry name" value="Meth_synt_2"/>
    <property type="match status" value="1"/>
</dbReference>
<organism evidence="16 17">
    <name type="scientific">Micavibrio aeruginosavorus</name>
    <dbReference type="NCBI Taxonomy" id="349221"/>
    <lineage>
        <taxon>Bacteria</taxon>
        <taxon>Pseudomonadati</taxon>
        <taxon>Bdellovibrionota</taxon>
        <taxon>Bdellovibrionia</taxon>
        <taxon>Bdellovibrionales</taxon>
        <taxon>Pseudobdellovibrionaceae</taxon>
        <taxon>Micavibrio</taxon>
    </lineage>
</organism>
<dbReference type="UniPathway" id="UPA00051">
    <property type="reaction ID" value="UER00082"/>
</dbReference>
<feature type="binding site" evidence="10 11">
    <location>
        <position position="470"/>
    </location>
    <ligand>
        <name>L-methionine</name>
        <dbReference type="ChEBI" id="CHEBI:57844"/>
    </ligand>
</feature>
<comment type="similarity">
    <text evidence="3 10">Belongs to the vitamin-B12 independent methionine synthase family.</text>
</comment>
<dbReference type="FunFam" id="3.20.20.210:FF:000002">
    <property type="entry name" value="5-methyltetrahydropteroyltriglutamate--homocysteine methyltransferase"/>
    <property type="match status" value="1"/>
</dbReference>
<dbReference type="Proteomes" id="UP000249417">
    <property type="component" value="Unassembled WGS sequence"/>
</dbReference>
<feature type="binding site" evidence="12">
    <location>
        <position position="627"/>
    </location>
    <ligand>
        <name>Zn(2+)</name>
        <dbReference type="ChEBI" id="CHEBI:29105"/>
        <label>1</label>
        <note>catalytic</note>
    </ligand>
</feature>
<dbReference type="Pfam" id="PF08267">
    <property type="entry name" value="Meth_synt_1"/>
    <property type="match status" value="1"/>
</dbReference>
<feature type="binding site" evidence="10">
    <location>
        <position position="470"/>
    </location>
    <ligand>
        <name>L-homocysteine</name>
        <dbReference type="ChEBI" id="CHEBI:58199"/>
    </ligand>
</feature>
<feature type="binding site" evidence="11">
    <location>
        <position position="19"/>
    </location>
    <ligand>
        <name>5-methyltetrahydropteroyltri-L-glutamate</name>
        <dbReference type="ChEBI" id="CHEBI:58207"/>
    </ligand>
</feature>
<accession>A0A2W5N1F2</accession>
<evidence type="ECO:0000256" key="10">
    <source>
        <dbReference type="HAMAP-Rule" id="MF_00172"/>
    </source>
</evidence>
<evidence type="ECO:0000256" key="13">
    <source>
        <dbReference type="PIRSR" id="PIRSR000382-3"/>
    </source>
</evidence>
<evidence type="ECO:0000256" key="1">
    <source>
        <dbReference type="ARBA" id="ARBA00002777"/>
    </source>
</evidence>
<keyword evidence="7 10" id="KW-0479">Metal-binding</keyword>
<dbReference type="InterPro" id="IPR006276">
    <property type="entry name" value="Cobalamin-indep_Met_synthase"/>
</dbReference>
<keyword evidence="4 10" id="KW-0489">Methyltransferase</keyword>
<evidence type="ECO:0000256" key="8">
    <source>
        <dbReference type="ARBA" id="ARBA00022833"/>
    </source>
</evidence>
<feature type="binding site" evidence="10">
    <location>
        <position position="629"/>
    </location>
    <ligand>
        <name>Zn(2+)</name>
        <dbReference type="ChEBI" id="CHEBI:29105"/>
        <note>catalytic</note>
    </ligand>
</feature>
<comment type="catalytic activity">
    <reaction evidence="10">
        <text>5-methyltetrahydropteroyltri-L-glutamate + L-homocysteine = tetrahydropteroyltri-L-glutamate + L-methionine</text>
        <dbReference type="Rhea" id="RHEA:21196"/>
        <dbReference type="ChEBI" id="CHEBI:57844"/>
        <dbReference type="ChEBI" id="CHEBI:58140"/>
        <dbReference type="ChEBI" id="CHEBI:58199"/>
        <dbReference type="ChEBI" id="CHEBI:58207"/>
        <dbReference type="EC" id="2.1.1.14"/>
    </reaction>
</comment>
<dbReference type="EC" id="2.1.1.14" evidence="10"/>
<keyword evidence="10" id="KW-0677">Repeat</keyword>
<feature type="binding site" evidence="10">
    <location>
        <position position="627"/>
    </location>
    <ligand>
        <name>Zn(2+)</name>
        <dbReference type="ChEBI" id="CHEBI:29105"/>
        <note>catalytic</note>
    </ligand>
</feature>
<feature type="binding site" evidence="10">
    <location>
        <position position="591"/>
    </location>
    <ligand>
        <name>5-methyltetrahydropteroyltri-L-glutamate</name>
        <dbReference type="ChEBI" id="CHEBI:58207"/>
    </ligand>
</feature>
<dbReference type="GO" id="GO:0009086">
    <property type="term" value="P:methionine biosynthetic process"/>
    <property type="evidence" value="ECO:0007669"/>
    <property type="project" value="UniProtKB-UniRule"/>
</dbReference>
<feature type="binding site" evidence="10">
    <location>
        <position position="651"/>
    </location>
    <ligand>
        <name>Zn(2+)</name>
        <dbReference type="ChEBI" id="CHEBI:29105"/>
        <note>catalytic</note>
    </ligand>
</feature>
<comment type="caution">
    <text evidence="16">The sequence shown here is derived from an EMBL/GenBank/DDBJ whole genome shotgun (WGS) entry which is preliminary data.</text>
</comment>
<feature type="binding site" evidence="12">
    <location>
        <position position="629"/>
    </location>
    <ligand>
        <name>Zn(2+)</name>
        <dbReference type="ChEBI" id="CHEBI:29105"/>
        <label>1</label>
        <note>catalytic</note>
    </ligand>
</feature>
<keyword evidence="8 10" id="KW-0862">Zinc</keyword>
<feature type="binding site" evidence="11">
    <location>
        <position position="117"/>
    </location>
    <ligand>
        <name>5-methyltetrahydropteroyltri-L-glutamate</name>
        <dbReference type="ChEBI" id="CHEBI:58207"/>
    </ligand>
</feature>
<feature type="binding site" evidence="12">
    <location>
        <position position="651"/>
    </location>
    <ligand>
        <name>Zn(2+)</name>
        <dbReference type="ChEBI" id="CHEBI:29105"/>
        <label>1</label>
        <note>catalytic</note>
    </ligand>
</feature>
<comment type="cofactor">
    <cofactor evidence="12">
        <name>Zn(2+)</name>
        <dbReference type="ChEBI" id="CHEBI:29105"/>
    </cofactor>
    <text evidence="12">Binds 2 Zn(2+) ions per subunit.</text>
</comment>
<keyword evidence="9 10" id="KW-0486">Methionine biosynthesis</keyword>
<keyword evidence="6 10" id="KW-0808">Transferase</keyword>
<evidence type="ECO:0000313" key="16">
    <source>
        <dbReference type="EMBL" id="PZQ46468.1"/>
    </source>
</evidence>
<evidence type="ECO:0000256" key="2">
    <source>
        <dbReference type="ARBA" id="ARBA00004681"/>
    </source>
</evidence>
<feature type="binding site" evidence="10">
    <location>
        <position position="712"/>
    </location>
    <ligand>
        <name>Zn(2+)</name>
        <dbReference type="ChEBI" id="CHEBI:29105"/>
        <note>catalytic</note>
    </ligand>
</feature>
<evidence type="ECO:0000256" key="5">
    <source>
        <dbReference type="ARBA" id="ARBA00022605"/>
    </source>
</evidence>
<comment type="pathway">
    <text evidence="2 10">Amino-acid biosynthesis; L-methionine biosynthesis via de novo pathway; L-methionine from L-homocysteine (MetE route): step 1/1.</text>
</comment>
<evidence type="ECO:0000256" key="6">
    <source>
        <dbReference type="ARBA" id="ARBA00022679"/>
    </source>
</evidence>
<dbReference type="NCBIfam" id="TIGR01371">
    <property type="entry name" value="met_syn_B12ind"/>
    <property type="match status" value="1"/>
</dbReference>
<dbReference type="GO" id="GO:0032259">
    <property type="term" value="P:methylation"/>
    <property type="evidence" value="ECO:0007669"/>
    <property type="project" value="UniProtKB-KW"/>
</dbReference>
<feature type="binding site" evidence="10">
    <location>
        <begin position="16"/>
        <end position="19"/>
    </location>
    <ligand>
        <name>5-methyltetrahydropteroyltri-L-glutamate</name>
        <dbReference type="ChEBI" id="CHEBI:58207"/>
    </ligand>
</feature>
<feature type="binding site" evidence="10">
    <location>
        <position position="112"/>
    </location>
    <ligand>
        <name>5-methyltetrahydropteroyltri-L-glutamate</name>
        <dbReference type="ChEBI" id="CHEBI:58207"/>
    </ligand>
</feature>
<feature type="binding site" evidence="10 11">
    <location>
        <position position="585"/>
    </location>
    <ligand>
        <name>L-homocysteine</name>
        <dbReference type="ChEBI" id="CHEBI:58199"/>
    </ligand>
</feature>
<dbReference type="PIRSF" id="PIRSF000382">
    <property type="entry name" value="MeTrfase_B12_ind"/>
    <property type="match status" value="1"/>
</dbReference>
<evidence type="ECO:0000256" key="4">
    <source>
        <dbReference type="ARBA" id="ARBA00022603"/>
    </source>
</evidence>
<evidence type="ECO:0000256" key="3">
    <source>
        <dbReference type="ARBA" id="ARBA00009553"/>
    </source>
</evidence>
<gene>
    <name evidence="10" type="primary">metE</name>
    <name evidence="16" type="ORF">DI551_05020</name>
</gene>
<dbReference type="InterPro" id="IPR002629">
    <property type="entry name" value="Met_Synth_C/arc"/>
</dbReference>
<feature type="active site" description="Proton donor" evidence="10 13">
    <location>
        <position position="680"/>
    </location>
</feature>
<sequence length="746" mass="83569">MVLALNLGFPRIGLKRELKKSLESYWKGEIPREALMAAGKELRLRHWKLQADAGISFVPTNDFSFYDHILDAACLFGCIPERYDLNDPDLYFSMARGSQKNGRDVIAMEMTKWFDTNYHYIVPELKKGQTFKLSTDKIFAETKEAKEAGFVPQPVLIGPISFLMLAKKAEDFTDCRCTLTDSLLDVYIEIFQKLVADGFDWIQIDEPCLALDLEDRYKDAYKKAYAKSDNIDLAFSLPVATIGVDLVRAPDQLDACIKKAKESNICLVLGLVDGRNIWKNDLSDSLAKLEKAKAALGDGFAVSSSCSMLHAPIDLDAETKLDPELKTWMAFSKQKLFEIAVLAKGASGGRSAIKTELEESDIAASSKKTSKRIHNDEVQKRMVAITPEMSKRKSPFAKRRTVQQADLKLPAFPTTTIGSFPQTAEIRNARAAFKKGELDLASYTSAMKKEIESVVRYQEEADIDVLVHGEPERNDMVEYFGEQLDGYAFSQNGWVQSYGSRYVKPPIIYGDISRPRPMTVDWSKYAQSLTSRPMKGMLTGPITILCWSFVRNDQSREKTAKQIALAIRDEVADLEKAGIKVIQIDEPALREGLPLRDADRESYLKWSVEAFRLSAACVEDSTQIHTHMCYADFNDIIDSIGALDADVISIETSRSQMELLGAFGAYQYPNEIGPGVYDIHSPRIPSTQEMVDLLEKAVKVLPAEHIWVNPDCGLKTRNWAEVKHALDNMVAAAKKMRAKYKASNAA</sequence>
<feature type="binding site" evidence="10 11">
    <location>
        <begin position="417"/>
        <end position="419"/>
    </location>
    <ligand>
        <name>L-methionine</name>
        <dbReference type="ChEBI" id="CHEBI:57844"/>
    </ligand>
</feature>
<evidence type="ECO:0000259" key="14">
    <source>
        <dbReference type="Pfam" id="PF01717"/>
    </source>
</evidence>
<reference evidence="16 17" key="1">
    <citation type="submission" date="2017-08" db="EMBL/GenBank/DDBJ databases">
        <title>Infants hospitalized years apart are colonized by the same room-sourced microbial strains.</title>
        <authorList>
            <person name="Brooks B."/>
            <person name="Olm M.R."/>
            <person name="Firek B.A."/>
            <person name="Baker R."/>
            <person name="Thomas B.C."/>
            <person name="Morowitz M.J."/>
            <person name="Banfield J.F."/>
        </authorList>
    </citation>
    <scope>NUCLEOTIDE SEQUENCE [LARGE SCALE GENOMIC DNA]</scope>
    <source>
        <strain evidence="16">S2_005_002_R2_29</strain>
    </source>
</reference>
<evidence type="ECO:0000256" key="11">
    <source>
        <dbReference type="PIRSR" id="PIRSR000382-1"/>
    </source>
</evidence>
<dbReference type="InterPro" id="IPR038071">
    <property type="entry name" value="UROD/MetE-like_sf"/>
</dbReference>
<dbReference type="SUPFAM" id="SSF51726">
    <property type="entry name" value="UROD/MetE-like"/>
    <property type="match status" value="2"/>
</dbReference>